<dbReference type="InterPro" id="IPR032781">
    <property type="entry name" value="ABC_tran_Xtn"/>
</dbReference>
<evidence type="ECO:0000313" key="8">
    <source>
        <dbReference type="EMBL" id="TQO36216.1"/>
    </source>
</evidence>
<evidence type="ECO:0000313" key="9">
    <source>
        <dbReference type="Proteomes" id="UP000204551"/>
    </source>
</evidence>
<dbReference type="Pfam" id="PF00005">
    <property type="entry name" value="ABC_tran"/>
    <property type="match status" value="2"/>
</dbReference>
<dbReference type="GO" id="GO:0005524">
    <property type="term" value="F:ATP binding"/>
    <property type="evidence" value="ECO:0007669"/>
    <property type="project" value="UniProtKB-KW"/>
</dbReference>
<dbReference type="FunFam" id="3.40.50.300:FF:000070">
    <property type="entry name" value="Putative ABC transporter ATP-binding component"/>
    <property type="match status" value="1"/>
</dbReference>
<dbReference type="GO" id="GO:0016887">
    <property type="term" value="F:ATP hydrolysis activity"/>
    <property type="evidence" value="ECO:0007669"/>
    <property type="project" value="InterPro"/>
</dbReference>
<evidence type="ECO:0000256" key="3">
    <source>
        <dbReference type="ARBA" id="ARBA00022840"/>
    </source>
</evidence>
<dbReference type="AlphaFoldDB" id="A0A221V335"/>
<dbReference type="Proteomes" id="UP000315363">
    <property type="component" value="Unassembled WGS sequence"/>
</dbReference>
<dbReference type="SMART" id="SM00382">
    <property type="entry name" value="AAA"/>
    <property type="match status" value="1"/>
</dbReference>
<evidence type="ECO:0000259" key="6">
    <source>
        <dbReference type="PROSITE" id="PS50893"/>
    </source>
</evidence>
<protein>
    <recommendedName>
        <fullName evidence="5">Probable ATP-binding protein YbiT</fullName>
    </recommendedName>
</protein>
<dbReference type="PANTHER" id="PTHR42855">
    <property type="entry name" value="ABC TRANSPORTER ATP-BINDING SUBUNIT"/>
    <property type="match status" value="1"/>
</dbReference>
<evidence type="ECO:0000256" key="2">
    <source>
        <dbReference type="ARBA" id="ARBA00022741"/>
    </source>
</evidence>
<dbReference type="PANTHER" id="PTHR42855:SF2">
    <property type="entry name" value="DRUG RESISTANCE ABC TRANSPORTER,ATP-BINDING PROTEIN"/>
    <property type="match status" value="1"/>
</dbReference>
<sequence>MLSVSNLSVQFGKRVLFDEVNVSFTQGNCYGVIGANGAGKSTFLKILSGQIDPTSGHVHLEPGKRMSILEQNHNAYDEYTVLESVVMGNKPLFKIKKEIDALYADYSDENADRIGELQVQFEEMNGWNADSDAAALLSNLGITEEFHYTLMGDLDSKLKVRVLLAQALFGNPDVLIMDEPTNDLDYETINWLENFLADYENTVIVVSHDRHFLDSVCTHIGDIDFGKMNLYSGNYTFWYESSQLAARQRAQQNKKSEEKAKELQEFIQRFSANVAKSKQATSRKKMLSKLKIEDIKPSSRRYPAIIFDREREAGDQILNVEKLSASTEEGEVLFQDVNINLAKGDKVAIISRDSRATTAFYEIINGNRKADSGSFQWGVTTNQSYLPADNASFFTEDINLVDWLRQWAKTEEEREEVNIRGFLGKMLFSGEEALKKCTVLSGGEKVRCMLSRMMLMRANVVMLDEPTNHLDLESITTFNNSLKNFKGTVLFTTHDHEFAETVANRVIELTPKGNIDRYLTFDDYMSDKTIKEQRNKMYAVPV</sequence>
<reference evidence="7 9" key="1">
    <citation type="submission" date="2017-07" db="EMBL/GenBank/DDBJ databases">
        <title>Genome Sequence of Arenibacter algicola Strain SMS7 Isolated from a culture of the Diatom Skeletonema marinoi.</title>
        <authorList>
            <person name="Topel M."/>
            <person name="Pinder M.I.M."/>
            <person name="Johansson O.N."/>
            <person name="Kourtchenko O."/>
            <person name="Godhe A."/>
            <person name="Clarke A.K."/>
        </authorList>
    </citation>
    <scope>NUCLEOTIDE SEQUENCE [LARGE SCALE GENOMIC DNA]</scope>
    <source>
        <strain evidence="7 9">SMS7</strain>
    </source>
</reference>
<evidence type="ECO:0000256" key="5">
    <source>
        <dbReference type="ARBA" id="ARBA00074044"/>
    </source>
</evidence>
<dbReference type="FunFam" id="3.40.50.300:FF:000011">
    <property type="entry name" value="Putative ABC transporter ATP-binding component"/>
    <property type="match status" value="1"/>
</dbReference>
<dbReference type="Pfam" id="PF12848">
    <property type="entry name" value="ABC_tran_Xtn"/>
    <property type="match status" value="1"/>
</dbReference>
<dbReference type="CDD" id="cd03221">
    <property type="entry name" value="ABCF_EF-3"/>
    <property type="match status" value="2"/>
</dbReference>
<evidence type="ECO:0000256" key="1">
    <source>
        <dbReference type="ARBA" id="ARBA00022737"/>
    </source>
</evidence>
<dbReference type="RefSeq" id="WP_031444482.1">
    <property type="nucleotide sequence ID" value="NZ_CP022515.1"/>
</dbReference>
<name>A0A221V335_9FLAO</name>
<dbReference type="eggNOG" id="COG0488">
    <property type="taxonomic scope" value="Bacteria"/>
</dbReference>
<dbReference type="EMBL" id="CP022515">
    <property type="protein sequence ID" value="ASO08007.1"/>
    <property type="molecule type" value="Genomic_DNA"/>
</dbReference>
<dbReference type="InterPro" id="IPR027417">
    <property type="entry name" value="P-loop_NTPase"/>
</dbReference>
<dbReference type="PROSITE" id="PS50893">
    <property type="entry name" value="ABC_TRANSPORTER_2"/>
    <property type="match status" value="2"/>
</dbReference>
<feature type="domain" description="ABC transporter" evidence="6">
    <location>
        <begin position="318"/>
        <end position="537"/>
    </location>
</feature>
<evidence type="ECO:0000313" key="10">
    <source>
        <dbReference type="Proteomes" id="UP000315363"/>
    </source>
</evidence>
<dbReference type="STRING" id="616991.GCA_000733925_02799"/>
<keyword evidence="10" id="KW-1185">Reference proteome</keyword>
<dbReference type="InterPro" id="IPR003439">
    <property type="entry name" value="ABC_transporter-like_ATP-bd"/>
</dbReference>
<dbReference type="KEGG" id="aalg:AREALGSMS7_04611"/>
<accession>A0A221V335</accession>
<keyword evidence="2" id="KW-0547">Nucleotide-binding</keyword>
<keyword evidence="1" id="KW-0677">Repeat</keyword>
<comment type="similarity">
    <text evidence="4">Belongs to the ABC transporter superfamily. ABCF family. YbiT subfamily.</text>
</comment>
<organism evidence="7 9">
    <name type="scientific">Arenibacter algicola</name>
    <dbReference type="NCBI Taxonomy" id="616991"/>
    <lineage>
        <taxon>Bacteria</taxon>
        <taxon>Pseudomonadati</taxon>
        <taxon>Bacteroidota</taxon>
        <taxon>Flavobacteriia</taxon>
        <taxon>Flavobacteriales</taxon>
        <taxon>Flavobacteriaceae</taxon>
        <taxon>Arenibacter</taxon>
    </lineage>
</organism>
<dbReference type="InterPro" id="IPR051309">
    <property type="entry name" value="ABCF_ATPase"/>
</dbReference>
<reference evidence="8 10" key="2">
    <citation type="submission" date="2019-06" db="EMBL/GenBank/DDBJ databases">
        <title>A large-scale integrated study on North Sea by COGITO (Coastal Microbe Genomic &amp; Taxonomic Observatory).</title>
        <authorList>
            <person name="Teeling H."/>
        </authorList>
    </citation>
    <scope>NUCLEOTIDE SEQUENCE [LARGE SCALE GENOMIC DNA]</scope>
    <source>
        <strain evidence="8 10">MAR_2009_79</strain>
    </source>
</reference>
<dbReference type="InterPro" id="IPR003593">
    <property type="entry name" value="AAA+_ATPase"/>
</dbReference>
<dbReference type="Gene3D" id="3.40.50.300">
    <property type="entry name" value="P-loop containing nucleotide triphosphate hydrolases"/>
    <property type="match status" value="2"/>
</dbReference>
<proteinExistence type="inferred from homology"/>
<gene>
    <name evidence="7" type="ORF">AREALGSMS7_04611</name>
    <name evidence="8" type="ORF">GQ41_0790</name>
</gene>
<dbReference type="EMBL" id="VHIF01000001">
    <property type="protein sequence ID" value="TQO36216.1"/>
    <property type="molecule type" value="Genomic_DNA"/>
</dbReference>
<dbReference type="SUPFAM" id="SSF52540">
    <property type="entry name" value="P-loop containing nucleoside triphosphate hydrolases"/>
    <property type="match status" value="2"/>
</dbReference>
<feature type="domain" description="ABC transporter" evidence="6">
    <location>
        <begin position="2"/>
        <end position="250"/>
    </location>
</feature>
<keyword evidence="3 7" id="KW-0067">ATP-binding</keyword>
<evidence type="ECO:0000256" key="4">
    <source>
        <dbReference type="ARBA" id="ARBA00061551"/>
    </source>
</evidence>
<evidence type="ECO:0000313" key="7">
    <source>
        <dbReference type="EMBL" id="ASO08007.1"/>
    </source>
</evidence>
<dbReference type="Proteomes" id="UP000204551">
    <property type="component" value="Chromosome"/>
</dbReference>